<sequence length="516" mass="56992">MSSLVRTALELYAEHRREKSKLKRFLSWLTFLSLSSFFFHPDGMVWIVLQHAHTLLYDIVALLVATNATSAVFCLVLSTCCAGALLHWRHDTRGATLHNQRTPSSSKKASKRKDRKARPAVLSPRRAPTSPRVALVSPPSTPKLAEVRMSTTAELPYSPPARTVIPAPSPVVIKTIHEQRLPEVRPAHAVKYHRSPREVRSPNPSMSMNTVPRLPVIKCTKEKSSSQPRTAPTPKRERMAPCAEQTSDDGASSSNNNNNDCSITSANMTYDYDTKDYHENIKNGDVARASSQPCDEPQREEDDDNAVFRATDEPPATETNKQPADEPRASEIDEPTATEEARATEINEQLATETGDMPSQNEAIREPRGGAAPEIDVPLTKPQLFAFLAKPKLTVPDIRRHVASGAIDDAMVTSMPPAEFAAAKIPQLVVRMLFITIMSMRPRAVSPPPTFARSTSAHVAPPPGFAAIGTPPRTYHAPPRSRSFPVTKGPSVQELNHMYERDMERISNQMTMNVLD</sequence>
<feature type="region of interest" description="Disordered" evidence="1">
    <location>
        <begin position="185"/>
        <end position="264"/>
    </location>
</feature>
<dbReference type="KEGG" id="spar:SPRG_00640"/>
<dbReference type="EMBL" id="KK583190">
    <property type="protein sequence ID" value="KDO34577.1"/>
    <property type="molecule type" value="Genomic_DNA"/>
</dbReference>
<reference evidence="3 4" key="1">
    <citation type="journal article" date="2013" name="PLoS Genet.">
        <title>Distinctive expansion of potential virulence genes in the genome of the oomycete fish pathogen Saprolegnia parasitica.</title>
        <authorList>
            <person name="Jiang R.H."/>
            <person name="de Bruijn I."/>
            <person name="Haas B.J."/>
            <person name="Belmonte R."/>
            <person name="Lobach L."/>
            <person name="Christie J."/>
            <person name="van den Ackerveken G."/>
            <person name="Bottin A."/>
            <person name="Bulone V."/>
            <person name="Diaz-Moreno S.M."/>
            <person name="Dumas B."/>
            <person name="Fan L."/>
            <person name="Gaulin E."/>
            <person name="Govers F."/>
            <person name="Grenville-Briggs L.J."/>
            <person name="Horner N.R."/>
            <person name="Levin J.Z."/>
            <person name="Mammella M."/>
            <person name="Meijer H.J."/>
            <person name="Morris P."/>
            <person name="Nusbaum C."/>
            <person name="Oome S."/>
            <person name="Phillips A.J."/>
            <person name="van Rooyen D."/>
            <person name="Rzeszutek E."/>
            <person name="Saraiva M."/>
            <person name="Secombes C.J."/>
            <person name="Seidl M.F."/>
            <person name="Snel B."/>
            <person name="Stassen J.H."/>
            <person name="Sykes S."/>
            <person name="Tripathy S."/>
            <person name="van den Berg H."/>
            <person name="Vega-Arreguin J.C."/>
            <person name="Wawra S."/>
            <person name="Young S.K."/>
            <person name="Zeng Q."/>
            <person name="Dieguez-Uribeondo J."/>
            <person name="Russ C."/>
            <person name="Tyler B.M."/>
            <person name="van West P."/>
        </authorList>
    </citation>
    <scope>NUCLEOTIDE SEQUENCE [LARGE SCALE GENOMIC DNA]</scope>
    <source>
        <strain evidence="3 4">CBS 223.65</strain>
    </source>
</reference>
<keyword evidence="2" id="KW-0812">Transmembrane</keyword>
<dbReference type="GeneID" id="24123275"/>
<feature type="compositionally biased region" description="Low complexity" evidence="1">
    <location>
        <begin position="248"/>
        <end position="264"/>
    </location>
</feature>
<feature type="region of interest" description="Disordered" evidence="1">
    <location>
        <begin position="468"/>
        <end position="489"/>
    </location>
</feature>
<name>A0A067D6E4_SAPPC</name>
<gene>
    <name evidence="3" type="ORF">SPRG_00640</name>
</gene>
<keyword evidence="2" id="KW-1133">Transmembrane helix</keyword>
<feature type="compositionally biased region" description="Basic residues" evidence="1">
    <location>
        <begin position="108"/>
        <end position="118"/>
    </location>
</feature>
<keyword evidence="4" id="KW-1185">Reference proteome</keyword>
<proteinExistence type="predicted"/>
<evidence type="ECO:0000313" key="4">
    <source>
        <dbReference type="Proteomes" id="UP000030745"/>
    </source>
</evidence>
<keyword evidence="2" id="KW-0472">Membrane</keyword>
<dbReference type="OrthoDB" id="79892at2759"/>
<evidence type="ECO:0000256" key="1">
    <source>
        <dbReference type="SAM" id="MobiDB-lite"/>
    </source>
</evidence>
<evidence type="ECO:0000313" key="3">
    <source>
        <dbReference type="EMBL" id="KDO34577.1"/>
    </source>
</evidence>
<dbReference type="RefSeq" id="XP_012194254.1">
    <property type="nucleotide sequence ID" value="XM_012338864.1"/>
</dbReference>
<organism evidence="3 4">
    <name type="scientific">Saprolegnia parasitica (strain CBS 223.65)</name>
    <dbReference type="NCBI Taxonomy" id="695850"/>
    <lineage>
        <taxon>Eukaryota</taxon>
        <taxon>Sar</taxon>
        <taxon>Stramenopiles</taxon>
        <taxon>Oomycota</taxon>
        <taxon>Saprolegniomycetes</taxon>
        <taxon>Saprolegniales</taxon>
        <taxon>Saprolegniaceae</taxon>
        <taxon>Saprolegnia</taxon>
    </lineage>
</organism>
<dbReference type="Proteomes" id="UP000030745">
    <property type="component" value="Unassembled WGS sequence"/>
</dbReference>
<feature type="region of interest" description="Disordered" evidence="1">
    <location>
        <begin position="96"/>
        <end position="139"/>
    </location>
</feature>
<feature type="transmembrane region" description="Helical" evidence="2">
    <location>
        <begin position="25"/>
        <end position="49"/>
    </location>
</feature>
<feature type="region of interest" description="Disordered" evidence="1">
    <location>
        <begin position="287"/>
        <end position="372"/>
    </location>
</feature>
<feature type="compositionally biased region" description="Polar residues" evidence="1">
    <location>
        <begin position="346"/>
        <end position="362"/>
    </location>
</feature>
<accession>A0A067D6E4</accession>
<dbReference type="AlphaFoldDB" id="A0A067D6E4"/>
<dbReference type="OMA" id="ITIMSMR"/>
<protein>
    <submittedName>
        <fullName evidence="3">Uncharacterized protein</fullName>
    </submittedName>
</protein>
<evidence type="ECO:0000256" key="2">
    <source>
        <dbReference type="SAM" id="Phobius"/>
    </source>
</evidence>
<dbReference type="VEuPathDB" id="FungiDB:SPRG_00640"/>